<reference evidence="2" key="1">
    <citation type="journal article" date="2019" name="Int. J. Syst. Evol. Microbiol.">
        <title>The Global Catalogue of Microorganisms (GCM) 10K type strain sequencing project: providing services to taxonomists for standard genome sequencing and annotation.</title>
        <authorList>
            <consortium name="The Broad Institute Genomics Platform"/>
            <consortium name="The Broad Institute Genome Sequencing Center for Infectious Disease"/>
            <person name="Wu L."/>
            <person name="Ma J."/>
        </authorList>
    </citation>
    <scope>NUCLEOTIDE SEQUENCE [LARGE SCALE GENOMIC DNA]</scope>
    <source>
        <strain evidence="2">JCM 18657</strain>
    </source>
</reference>
<name>A0ABW2V0K1_9BACL</name>
<dbReference type="InterPro" id="IPR009711">
    <property type="entry name" value="UPF0473"/>
</dbReference>
<dbReference type="Pfam" id="PF06949">
    <property type="entry name" value="DUF1292"/>
    <property type="match status" value="1"/>
</dbReference>
<gene>
    <name evidence="1" type="ORF">ACFQWB_00785</name>
</gene>
<protein>
    <submittedName>
        <fullName evidence="1">DUF1292 domain-containing protein</fullName>
    </submittedName>
</protein>
<keyword evidence="2" id="KW-1185">Reference proteome</keyword>
<dbReference type="Proteomes" id="UP001596528">
    <property type="component" value="Unassembled WGS sequence"/>
</dbReference>
<accession>A0ABW2V0K1</accession>
<dbReference type="RefSeq" id="WP_138789018.1">
    <property type="nucleotide sequence ID" value="NZ_JBHTGQ010000002.1"/>
</dbReference>
<sequence>MNYPEGTQEIRKIRDRYGNEVELVDEQDEGVPYRVLAEFRYEGREYAVLQSEAMRKDGEVAVYRIRSEGGEPELEQIDDDDEWETVSELADEMTFASGLEQA</sequence>
<evidence type="ECO:0000313" key="2">
    <source>
        <dbReference type="Proteomes" id="UP001596528"/>
    </source>
</evidence>
<organism evidence="1 2">
    <name type="scientific">Paenibacillus thermoaerophilus</name>
    <dbReference type="NCBI Taxonomy" id="1215385"/>
    <lineage>
        <taxon>Bacteria</taxon>
        <taxon>Bacillati</taxon>
        <taxon>Bacillota</taxon>
        <taxon>Bacilli</taxon>
        <taxon>Bacillales</taxon>
        <taxon>Paenibacillaceae</taxon>
        <taxon>Paenibacillus</taxon>
    </lineage>
</organism>
<evidence type="ECO:0000313" key="1">
    <source>
        <dbReference type="EMBL" id="MFC7748480.1"/>
    </source>
</evidence>
<dbReference type="EMBL" id="JBHTGQ010000002">
    <property type="protein sequence ID" value="MFC7748480.1"/>
    <property type="molecule type" value="Genomic_DNA"/>
</dbReference>
<proteinExistence type="predicted"/>
<comment type="caution">
    <text evidence="1">The sequence shown here is derived from an EMBL/GenBank/DDBJ whole genome shotgun (WGS) entry which is preliminary data.</text>
</comment>